<dbReference type="EMBL" id="JAVDPF010000005">
    <property type="protein sequence ID" value="KAL1883607.1"/>
    <property type="molecule type" value="Genomic_DNA"/>
</dbReference>
<feature type="compositionally biased region" description="Polar residues" evidence="1">
    <location>
        <begin position="1"/>
        <end position="12"/>
    </location>
</feature>
<name>A0ABR3Y5N6_9EURO</name>
<accession>A0ABR3Y5N6</accession>
<evidence type="ECO:0000313" key="2">
    <source>
        <dbReference type="EMBL" id="KAL1883607.1"/>
    </source>
</evidence>
<protein>
    <submittedName>
        <fullName evidence="2">Uncharacterized protein</fullName>
    </submittedName>
</protein>
<reference evidence="2 3" key="1">
    <citation type="journal article" date="2024" name="IMA Fungus">
        <title>IMA Genome - F19 : A genome assembly and annotation guide to empower mycologists, including annotated draft genome sequences of Ceratocystis pirilliformis, Diaporthe australafricana, Fusarium ophioides, Paecilomyces lecythidis, and Sporothrix stenoceras.</title>
        <authorList>
            <person name="Aylward J."/>
            <person name="Wilson A.M."/>
            <person name="Visagie C.M."/>
            <person name="Spraker J."/>
            <person name="Barnes I."/>
            <person name="Buitendag C."/>
            <person name="Ceriani C."/>
            <person name="Del Mar Angel L."/>
            <person name="du Plessis D."/>
            <person name="Fuchs T."/>
            <person name="Gasser K."/>
            <person name="Kramer D."/>
            <person name="Li W."/>
            <person name="Munsamy K."/>
            <person name="Piso A."/>
            <person name="Price J.L."/>
            <person name="Sonnekus B."/>
            <person name="Thomas C."/>
            <person name="van der Nest A."/>
            <person name="van Dijk A."/>
            <person name="van Heerden A."/>
            <person name="van Vuuren N."/>
            <person name="Yilmaz N."/>
            <person name="Duong T.A."/>
            <person name="van der Merwe N.A."/>
            <person name="Wingfield M.J."/>
            <person name="Wingfield B.D."/>
        </authorList>
    </citation>
    <scope>NUCLEOTIDE SEQUENCE [LARGE SCALE GENOMIC DNA]</scope>
    <source>
        <strain evidence="2 3">CMW 18167</strain>
    </source>
</reference>
<proteinExistence type="predicted"/>
<dbReference type="Proteomes" id="UP001583193">
    <property type="component" value="Unassembled WGS sequence"/>
</dbReference>
<sequence length="111" mass="11488">MASVDGSSSTGERSGRPVAQPLTTSPSTSPPAQDEFTNERLDCSRKTRNHKRPAQQISHGPPSPDGTSPSRITEAHPGAPARPVESVVEAPVRTAAAAETSSAGPYLTETA</sequence>
<keyword evidence="3" id="KW-1185">Reference proteome</keyword>
<feature type="compositionally biased region" description="Polar residues" evidence="1">
    <location>
        <begin position="99"/>
        <end position="111"/>
    </location>
</feature>
<evidence type="ECO:0000256" key="1">
    <source>
        <dbReference type="SAM" id="MobiDB-lite"/>
    </source>
</evidence>
<gene>
    <name evidence="2" type="ORF">Plec18167_002614</name>
</gene>
<feature type="region of interest" description="Disordered" evidence="1">
    <location>
        <begin position="1"/>
        <end position="111"/>
    </location>
</feature>
<evidence type="ECO:0000313" key="3">
    <source>
        <dbReference type="Proteomes" id="UP001583193"/>
    </source>
</evidence>
<organism evidence="2 3">
    <name type="scientific">Paecilomyces lecythidis</name>
    <dbReference type="NCBI Taxonomy" id="3004212"/>
    <lineage>
        <taxon>Eukaryota</taxon>
        <taxon>Fungi</taxon>
        <taxon>Dikarya</taxon>
        <taxon>Ascomycota</taxon>
        <taxon>Pezizomycotina</taxon>
        <taxon>Eurotiomycetes</taxon>
        <taxon>Eurotiomycetidae</taxon>
        <taxon>Eurotiales</taxon>
        <taxon>Thermoascaceae</taxon>
        <taxon>Paecilomyces</taxon>
    </lineage>
</organism>
<comment type="caution">
    <text evidence="2">The sequence shown here is derived from an EMBL/GenBank/DDBJ whole genome shotgun (WGS) entry which is preliminary data.</text>
</comment>